<sequence length="257" mass="29335">MASKDLPVDLPVARFSIGHRHSNETRSSPCVHFITFGSAYERPQVRHSPVVLEVDLSNLEPPSDHLLERFNGLDEEIVESFFSKERNEAKFHRTFQKLKHEIKGRGRGCVTVLINCTAGRHRSVAMAERLATELRWHGFNAECLHLDILKANNIQAENEASGGAAEKSANTQERERRRSRHRAEVIWQRRIPEWILEGAAAAADKELHWREASLRKRTVSRRTSIPVGEPHTQQRKTAGESVGRRVKFEDRDRGLSS</sequence>
<name>A0A8H3J373_9LECA</name>
<dbReference type="GO" id="GO:0005524">
    <property type="term" value="F:ATP binding"/>
    <property type="evidence" value="ECO:0007669"/>
    <property type="project" value="InterPro"/>
</dbReference>
<dbReference type="InterPro" id="IPR053931">
    <property type="entry name" value="RapZ_C"/>
</dbReference>
<dbReference type="AlphaFoldDB" id="A0A8H3J373"/>
<feature type="domain" description="RapZ C-terminal" evidence="2">
    <location>
        <begin position="31"/>
        <end position="148"/>
    </location>
</feature>
<accession>A0A8H3J373</accession>
<feature type="region of interest" description="Disordered" evidence="1">
    <location>
        <begin position="159"/>
        <end position="181"/>
    </location>
</feature>
<dbReference type="Pfam" id="PF22740">
    <property type="entry name" value="PapZ_C"/>
    <property type="match status" value="1"/>
</dbReference>
<protein>
    <recommendedName>
        <fullName evidence="2">RapZ C-terminal domain-containing protein</fullName>
    </recommendedName>
</protein>
<evidence type="ECO:0000256" key="1">
    <source>
        <dbReference type="SAM" id="MobiDB-lite"/>
    </source>
</evidence>
<proteinExistence type="predicted"/>
<dbReference type="OrthoDB" id="5418695at2759"/>
<dbReference type="InterPro" id="IPR005337">
    <property type="entry name" value="RapZ-like"/>
</dbReference>
<reference evidence="3" key="1">
    <citation type="submission" date="2021-03" db="EMBL/GenBank/DDBJ databases">
        <authorList>
            <person name="Tagirdzhanova G."/>
        </authorList>
    </citation>
    <scope>NUCLEOTIDE SEQUENCE</scope>
</reference>
<organism evidence="3 4">
    <name type="scientific">Imshaugia aleurites</name>
    <dbReference type="NCBI Taxonomy" id="172621"/>
    <lineage>
        <taxon>Eukaryota</taxon>
        <taxon>Fungi</taxon>
        <taxon>Dikarya</taxon>
        <taxon>Ascomycota</taxon>
        <taxon>Pezizomycotina</taxon>
        <taxon>Lecanoromycetes</taxon>
        <taxon>OSLEUM clade</taxon>
        <taxon>Lecanoromycetidae</taxon>
        <taxon>Lecanorales</taxon>
        <taxon>Lecanorineae</taxon>
        <taxon>Parmeliaceae</taxon>
        <taxon>Imshaugia</taxon>
    </lineage>
</organism>
<dbReference type="PANTHER" id="PTHR30448:SF0">
    <property type="entry name" value="RNASE ADAPTER PROTEIN RAPZ"/>
    <property type="match status" value="1"/>
</dbReference>
<dbReference type="Proteomes" id="UP000664534">
    <property type="component" value="Unassembled WGS sequence"/>
</dbReference>
<evidence type="ECO:0000259" key="2">
    <source>
        <dbReference type="Pfam" id="PF22740"/>
    </source>
</evidence>
<feature type="region of interest" description="Disordered" evidence="1">
    <location>
        <begin position="218"/>
        <end position="257"/>
    </location>
</feature>
<gene>
    <name evidence="3" type="ORF">IMSHALPRED_001612</name>
</gene>
<dbReference type="PANTHER" id="PTHR30448">
    <property type="entry name" value="RNASE ADAPTER PROTEIN RAPZ"/>
    <property type="match status" value="1"/>
</dbReference>
<feature type="compositionally biased region" description="Basic and acidic residues" evidence="1">
    <location>
        <begin position="242"/>
        <end position="257"/>
    </location>
</feature>
<dbReference type="EMBL" id="CAJPDT010000122">
    <property type="protein sequence ID" value="CAF9939728.1"/>
    <property type="molecule type" value="Genomic_DNA"/>
</dbReference>
<evidence type="ECO:0000313" key="3">
    <source>
        <dbReference type="EMBL" id="CAF9939728.1"/>
    </source>
</evidence>
<comment type="caution">
    <text evidence="3">The sequence shown here is derived from an EMBL/GenBank/DDBJ whole genome shotgun (WGS) entry which is preliminary data.</text>
</comment>
<keyword evidence="4" id="KW-1185">Reference proteome</keyword>
<evidence type="ECO:0000313" key="4">
    <source>
        <dbReference type="Proteomes" id="UP000664534"/>
    </source>
</evidence>